<protein>
    <submittedName>
        <fullName evidence="2">Uncharacterized protein</fullName>
    </submittedName>
</protein>
<gene>
    <name evidence="2" type="ORF">C8F04DRAFT_1183835</name>
</gene>
<keyword evidence="3" id="KW-1185">Reference proteome</keyword>
<evidence type="ECO:0000313" key="2">
    <source>
        <dbReference type="EMBL" id="KAJ7033880.1"/>
    </source>
</evidence>
<evidence type="ECO:0000313" key="3">
    <source>
        <dbReference type="Proteomes" id="UP001218188"/>
    </source>
</evidence>
<feature type="region of interest" description="Disordered" evidence="1">
    <location>
        <begin position="1"/>
        <end position="26"/>
    </location>
</feature>
<accession>A0AAD6SWA2</accession>
<comment type="caution">
    <text evidence="2">The sequence shown here is derived from an EMBL/GenBank/DDBJ whole genome shotgun (WGS) entry which is preliminary data.</text>
</comment>
<proteinExistence type="predicted"/>
<dbReference type="Proteomes" id="UP001218188">
    <property type="component" value="Unassembled WGS sequence"/>
</dbReference>
<sequence>MSARLLKKLSFASKPASDRHAGAPPVPLIRLLQDGEKTPTQEDQSNEDYIDLFTLPLEPMVKQCHSGRISDKKDFEAKFLPWSGSCTQSKRSSKGWKRSVKFPQIHDQMEIARCQEQILEEEGCGEQKSVKNRQQNTRLRGGGRRSKARDRENGLVVEEKAWLHGPIKFIQKKAQLRVCATRSAATATAAPTDALSLTRELGFHPEI</sequence>
<organism evidence="2 3">
    <name type="scientific">Mycena alexandri</name>
    <dbReference type="NCBI Taxonomy" id="1745969"/>
    <lineage>
        <taxon>Eukaryota</taxon>
        <taxon>Fungi</taxon>
        <taxon>Dikarya</taxon>
        <taxon>Basidiomycota</taxon>
        <taxon>Agaricomycotina</taxon>
        <taxon>Agaricomycetes</taxon>
        <taxon>Agaricomycetidae</taxon>
        <taxon>Agaricales</taxon>
        <taxon>Marasmiineae</taxon>
        <taxon>Mycenaceae</taxon>
        <taxon>Mycena</taxon>
    </lineage>
</organism>
<reference evidence="2" key="1">
    <citation type="submission" date="2023-03" db="EMBL/GenBank/DDBJ databases">
        <title>Massive genome expansion in bonnet fungi (Mycena s.s.) driven by repeated elements and novel gene families across ecological guilds.</title>
        <authorList>
            <consortium name="Lawrence Berkeley National Laboratory"/>
            <person name="Harder C.B."/>
            <person name="Miyauchi S."/>
            <person name="Viragh M."/>
            <person name="Kuo A."/>
            <person name="Thoen E."/>
            <person name="Andreopoulos B."/>
            <person name="Lu D."/>
            <person name="Skrede I."/>
            <person name="Drula E."/>
            <person name="Henrissat B."/>
            <person name="Morin E."/>
            <person name="Kohler A."/>
            <person name="Barry K."/>
            <person name="LaButti K."/>
            <person name="Morin E."/>
            <person name="Salamov A."/>
            <person name="Lipzen A."/>
            <person name="Mereny Z."/>
            <person name="Hegedus B."/>
            <person name="Baldrian P."/>
            <person name="Stursova M."/>
            <person name="Weitz H."/>
            <person name="Taylor A."/>
            <person name="Grigoriev I.V."/>
            <person name="Nagy L.G."/>
            <person name="Martin F."/>
            <person name="Kauserud H."/>
        </authorList>
    </citation>
    <scope>NUCLEOTIDE SEQUENCE</scope>
    <source>
        <strain evidence="2">CBHHK200</strain>
    </source>
</reference>
<evidence type="ECO:0000256" key="1">
    <source>
        <dbReference type="SAM" id="MobiDB-lite"/>
    </source>
</evidence>
<name>A0AAD6SWA2_9AGAR</name>
<feature type="region of interest" description="Disordered" evidence="1">
    <location>
        <begin position="125"/>
        <end position="151"/>
    </location>
</feature>
<dbReference type="EMBL" id="JARJCM010000062">
    <property type="protein sequence ID" value="KAJ7033880.1"/>
    <property type="molecule type" value="Genomic_DNA"/>
</dbReference>
<dbReference type="AlphaFoldDB" id="A0AAD6SWA2"/>